<dbReference type="EMBL" id="AQFT01000154">
    <property type="protein sequence ID" value="EMZ20023.1"/>
    <property type="molecule type" value="Genomic_DNA"/>
</dbReference>
<sequence length="103" mass="12284">MYKAGIPDFSVCAKVTVSIENMNEIRRENFRKCDIKCAEIWSREKYEGKSRWTPSDVKQWRKENGYTWHERNDMVICDLVPTKINRFFGHLGGVSECKKYRMI</sequence>
<organism evidence="1 2">
    <name type="scientific">Eubacterium plexicaudatum ASF492</name>
    <dbReference type="NCBI Taxonomy" id="1235802"/>
    <lineage>
        <taxon>Bacteria</taxon>
        <taxon>Bacillati</taxon>
        <taxon>Bacillota</taxon>
        <taxon>Clostridia</taxon>
        <taxon>Eubacteriales</taxon>
        <taxon>Eubacteriaceae</taxon>
        <taxon>Eubacterium</taxon>
    </lineage>
</organism>
<dbReference type="STRING" id="1235802.C823_05231"/>
<evidence type="ECO:0000313" key="1">
    <source>
        <dbReference type="EMBL" id="EMZ20023.1"/>
    </source>
</evidence>
<evidence type="ECO:0008006" key="3">
    <source>
        <dbReference type="Google" id="ProtNLM"/>
    </source>
</evidence>
<protein>
    <recommendedName>
        <fullName evidence="3">HNH endonuclease</fullName>
    </recommendedName>
</protein>
<dbReference type="OrthoDB" id="2872697at2"/>
<name>N2A0U7_9FIRM</name>
<comment type="caution">
    <text evidence="1">The sequence shown here is derived from an EMBL/GenBank/DDBJ whole genome shotgun (WGS) entry which is preliminary data.</text>
</comment>
<gene>
    <name evidence="1" type="ORF">C823_05231</name>
</gene>
<proteinExistence type="predicted"/>
<keyword evidence="2" id="KW-1185">Reference proteome</keyword>
<dbReference type="Pfam" id="PF12639">
    <property type="entry name" value="Colicin-DNase"/>
    <property type="match status" value="1"/>
</dbReference>
<dbReference type="AlphaFoldDB" id="N2A0U7"/>
<evidence type="ECO:0000313" key="2">
    <source>
        <dbReference type="Proteomes" id="UP000012589"/>
    </source>
</evidence>
<dbReference type="HOGENOM" id="CLU_143975_0_0_9"/>
<dbReference type="eggNOG" id="COG5585">
    <property type="taxonomic scope" value="Bacteria"/>
</dbReference>
<dbReference type="Proteomes" id="UP000012589">
    <property type="component" value="Unassembled WGS sequence"/>
</dbReference>
<accession>N2A0U7</accession>
<reference evidence="1 2" key="1">
    <citation type="journal article" date="2014" name="Genome Announc.">
        <title>Draft genome sequences of the altered schaedler flora, a defined bacterial community from gnotobiotic mice.</title>
        <authorList>
            <person name="Wannemuehler M.J."/>
            <person name="Overstreet A.M."/>
            <person name="Ward D.V."/>
            <person name="Phillips G.J."/>
        </authorList>
    </citation>
    <scope>NUCLEOTIDE SEQUENCE [LARGE SCALE GENOMIC DNA]</scope>
    <source>
        <strain evidence="1 2">ASF492</strain>
    </source>
</reference>